<comment type="caution">
    <text evidence="10">Lacks conserved residue(s) required for the propagation of feature annotation.</text>
</comment>
<feature type="binding site" evidence="10 12">
    <location>
        <begin position="156"/>
        <end position="157"/>
    </location>
    <ligand>
        <name>substrate</name>
    </ligand>
</feature>
<dbReference type="Pfam" id="PF06415">
    <property type="entry name" value="iPGM_N"/>
    <property type="match status" value="1"/>
</dbReference>
<evidence type="ECO:0000256" key="1">
    <source>
        <dbReference type="ARBA" id="ARBA00000370"/>
    </source>
</evidence>
<reference evidence="16 17" key="1">
    <citation type="journal article" date="2016" name="Nat. Commun.">
        <title>Thousands of microbial genomes shed light on interconnected biogeochemical processes in an aquifer system.</title>
        <authorList>
            <person name="Anantharaman K."/>
            <person name="Brown C.T."/>
            <person name="Hug L.A."/>
            <person name="Sharon I."/>
            <person name="Castelle C.J."/>
            <person name="Probst A.J."/>
            <person name="Thomas B.C."/>
            <person name="Singh A."/>
            <person name="Wilkins M.J."/>
            <person name="Karaoz U."/>
            <person name="Brodie E.L."/>
            <person name="Williams K.H."/>
            <person name="Hubbard S.S."/>
            <person name="Banfield J.F."/>
        </authorList>
    </citation>
    <scope>NUCLEOTIDE SEQUENCE [LARGE SCALE GENOMIC DNA]</scope>
</reference>
<feature type="binding site" evidence="13">
    <location>
        <position position="498"/>
    </location>
    <ligand>
        <name>Mn(2+)</name>
        <dbReference type="ChEBI" id="CHEBI:29035"/>
        <label>1</label>
    </ligand>
</feature>
<dbReference type="PANTHER" id="PTHR31637">
    <property type="entry name" value="2,3-BISPHOSPHOGLYCERATE-INDEPENDENT PHOSPHOGLYCERATE MUTASE"/>
    <property type="match status" value="1"/>
</dbReference>
<evidence type="ECO:0000256" key="7">
    <source>
        <dbReference type="ARBA" id="ARBA00023152"/>
    </source>
</evidence>
<feature type="domain" description="BPG-independent PGAM N-terminal" evidence="15">
    <location>
        <begin position="85"/>
        <end position="330"/>
    </location>
</feature>
<dbReference type="Gene3D" id="3.40.720.10">
    <property type="entry name" value="Alkaline Phosphatase, subunit A"/>
    <property type="match status" value="1"/>
</dbReference>
<dbReference type="SUPFAM" id="SSF53649">
    <property type="entry name" value="Alkaline phosphatase-like"/>
    <property type="match status" value="1"/>
</dbReference>
<dbReference type="HAMAP" id="MF_01038">
    <property type="entry name" value="GpmI"/>
    <property type="match status" value="1"/>
</dbReference>
<feature type="binding site" evidence="13">
    <location>
        <position position="438"/>
    </location>
    <ligand>
        <name>Mn(2+)</name>
        <dbReference type="ChEBI" id="CHEBI:29035"/>
        <label>1</label>
    </ligand>
</feature>
<dbReference type="InterPro" id="IPR005995">
    <property type="entry name" value="Pgm_bpd_ind"/>
</dbReference>
<dbReference type="Gene3D" id="3.40.1450.10">
    <property type="entry name" value="BPG-independent phosphoglycerate mutase, domain B"/>
    <property type="match status" value="1"/>
</dbReference>
<feature type="binding site" evidence="10 12">
    <location>
        <position position="194"/>
    </location>
    <ligand>
        <name>substrate</name>
    </ligand>
</feature>
<feature type="domain" description="Metalloenzyme" evidence="14">
    <location>
        <begin position="9"/>
        <end position="537"/>
    </location>
</feature>
<comment type="caution">
    <text evidence="16">The sequence shown here is derived from an EMBL/GenBank/DDBJ whole genome shotgun (WGS) entry which is preliminary data.</text>
</comment>
<feature type="binding site" evidence="13">
    <location>
        <position position="479"/>
    </location>
    <ligand>
        <name>Mn(2+)</name>
        <dbReference type="ChEBI" id="CHEBI:29035"/>
        <label>2</label>
    </ligand>
</feature>
<evidence type="ECO:0000256" key="9">
    <source>
        <dbReference type="ARBA" id="ARBA00023235"/>
    </source>
</evidence>
<comment type="similarity">
    <text evidence="5 10">Belongs to the BPG-independent phosphoglycerate mutase family.</text>
</comment>
<evidence type="ECO:0000256" key="3">
    <source>
        <dbReference type="ARBA" id="ARBA00002315"/>
    </source>
</evidence>
<feature type="binding site" evidence="13">
    <location>
        <position position="15"/>
    </location>
    <ligand>
        <name>Mn(2+)</name>
        <dbReference type="ChEBI" id="CHEBI:29035"/>
        <label>2</label>
    </ligand>
</feature>
<evidence type="ECO:0000256" key="2">
    <source>
        <dbReference type="ARBA" id="ARBA00001936"/>
    </source>
</evidence>
<dbReference type="InterPro" id="IPR011258">
    <property type="entry name" value="BPG-indep_PGM_N"/>
</dbReference>
<feature type="binding site" evidence="10 12">
    <location>
        <position position="188"/>
    </location>
    <ligand>
        <name>substrate</name>
    </ligand>
</feature>
<dbReference type="EC" id="5.4.2.12" evidence="10 11"/>
<dbReference type="GO" id="GO:0004619">
    <property type="term" value="F:phosphoglycerate mutase activity"/>
    <property type="evidence" value="ECO:0007669"/>
    <property type="project" value="UniProtKB-UniRule"/>
</dbReference>
<comment type="catalytic activity">
    <reaction evidence="1 10">
        <text>(2R)-2-phosphoglycerate = (2R)-3-phosphoglycerate</text>
        <dbReference type="Rhea" id="RHEA:15901"/>
        <dbReference type="ChEBI" id="CHEBI:58272"/>
        <dbReference type="ChEBI" id="CHEBI:58289"/>
        <dbReference type="EC" id="5.4.2.12"/>
    </reaction>
</comment>
<feature type="binding site" evidence="10 12">
    <location>
        <position position="126"/>
    </location>
    <ligand>
        <name>substrate</name>
    </ligand>
</feature>
<dbReference type="SUPFAM" id="SSF64158">
    <property type="entry name" value="2,3-Bisphosphoglycerate-independent phosphoglycerate mutase, substrate-binding domain"/>
    <property type="match status" value="1"/>
</dbReference>
<proteinExistence type="inferred from homology"/>
<organism evidence="16 17">
    <name type="scientific">Candidatus Woesebacteria bacterium GWA1_42_12</name>
    <dbReference type="NCBI Taxonomy" id="1802472"/>
    <lineage>
        <taxon>Bacteria</taxon>
        <taxon>Candidatus Woeseibacteriota</taxon>
    </lineage>
</organism>
<dbReference type="GO" id="GO:0030145">
    <property type="term" value="F:manganese ion binding"/>
    <property type="evidence" value="ECO:0007669"/>
    <property type="project" value="InterPro"/>
</dbReference>
<dbReference type="GO" id="GO:0006096">
    <property type="term" value="P:glycolytic process"/>
    <property type="evidence" value="ECO:0007669"/>
    <property type="project" value="UniProtKB-UniRule"/>
</dbReference>
<comment type="pathway">
    <text evidence="4 10">Carbohydrate degradation; glycolysis; pyruvate from D-glyceraldehyde 3-phosphate: step 3/5.</text>
</comment>
<dbReference type="InterPro" id="IPR006124">
    <property type="entry name" value="Metalloenzyme"/>
</dbReference>
<evidence type="ECO:0000256" key="10">
    <source>
        <dbReference type="HAMAP-Rule" id="MF_01038"/>
    </source>
</evidence>
<dbReference type="NCBIfam" id="TIGR01307">
    <property type="entry name" value="pgm_bpd_ind"/>
    <property type="match status" value="1"/>
</dbReference>
<dbReference type="PANTHER" id="PTHR31637:SF0">
    <property type="entry name" value="2,3-BISPHOSPHOGLYCERATE-INDEPENDENT PHOSPHOGLYCERATE MUTASE"/>
    <property type="match status" value="1"/>
</dbReference>
<keyword evidence="7 10" id="KW-0324">Glycolysis</keyword>
<dbReference type="GO" id="GO:0006007">
    <property type="term" value="P:glucose catabolic process"/>
    <property type="evidence" value="ECO:0007669"/>
    <property type="project" value="InterPro"/>
</dbReference>
<dbReference type="InterPro" id="IPR036646">
    <property type="entry name" value="PGAM_B_sf"/>
</dbReference>
<evidence type="ECO:0000313" key="17">
    <source>
        <dbReference type="Proteomes" id="UP000177091"/>
    </source>
</evidence>
<dbReference type="GO" id="GO:0005829">
    <property type="term" value="C:cytosol"/>
    <property type="evidence" value="ECO:0007669"/>
    <property type="project" value="TreeGrafter"/>
</dbReference>
<evidence type="ECO:0000259" key="15">
    <source>
        <dbReference type="Pfam" id="PF06415"/>
    </source>
</evidence>
<evidence type="ECO:0000313" key="16">
    <source>
        <dbReference type="EMBL" id="OGM03834.1"/>
    </source>
</evidence>
<evidence type="ECO:0000256" key="11">
    <source>
        <dbReference type="NCBIfam" id="TIGR01307"/>
    </source>
</evidence>
<feature type="binding site" evidence="10 12">
    <location>
        <position position="370"/>
    </location>
    <ligand>
        <name>substrate</name>
    </ligand>
</feature>
<feature type="binding site" evidence="13">
    <location>
        <position position="442"/>
    </location>
    <ligand>
        <name>Mn(2+)</name>
        <dbReference type="ChEBI" id="CHEBI:29035"/>
        <label>1</label>
    </ligand>
</feature>
<dbReference type="Pfam" id="PF01676">
    <property type="entry name" value="Metalloenzyme"/>
    <property type="match status" value="1"/>
</dbReference>
<evidence type="ECO:0000256" key="4">
    <source>
        <dbReference type="ARBA" id="ARBA00004798"/>
    </source>
</evidence>
<evidence type="ECO:0000256" key="8">
    <source>
        <dbReference type="ARBA" id="ARBA00023211"/>
    </source>
</evidence>
<dbReference type="AlphaFoldDB" id="A0A1F7WLV6"/>
<evidence type="ECO:0000256" key="6">
    <source>
        <dbReference type="ARBA" id="ARBA00022723"/>
    </source>
</evidence>
<accession>A0A1F7WLV6</accession>
<comment type="function">
    <text evidence="3 10">Catalyzes the interconversion of 2-phosphoglycerate and 3-phosphoglycerate.</text>
</comment>
<evidence type="ECO:0000259" key="14">
    <source>
        <dbReference type="Pfam" id="PF01676"/>
    </source>
</evidence>
<dbReference type="PIRSF" id="PIRSF001492">
    <property type="entry name" value="IPGAM"/>
    <property type="match status" value="1"/>
</dbReference>
<evidence type="ECO:0000256" key="13">
    <source>
        <dbReference type="PIRSR" id="PIRSR001492-3"/>
    </source>
</evidence>
<dbReference type="UniPathway" id="UPA00109">
    <property type="reaction ID" value="UER00186"/>
</dbReference>
<feature type="binding site" evidence="10 12">
    <location>
        <begin position="264"/>
        <end position="267"/>
    </location>
    <ligand>
        <name>substrate</name>
    </ligand>
</feature>
<sequence length="555" mass="61442">MNPDSPRFVTLVILDGWGIAPNGPGNAISQAKTPNFNRFWISYPHTQLSASGEAVGLPKGEAGNTETGHLNLGAGRIVYQDLVRINMSIAEGAFFSNEALIGAFEHAKKNSSNVHFMGLIGAGGVHSNIEHLFALIQLAGRLKFPNFFLHLFTDGRDSAPTSAKTYVNQVKNILKREGVGKIASLMGRYWAMDRDYRWERTQKAYLALTRGMGQIVKTPEEAIELSYQEGATDEFIAPSIISDERGQPLATIKDKDAVIFFNFRIDRPRQLSKAFLLKDFSKANEIVEFDPYQVEYLGRHTPIAQDTSRPIFERGKALENLYFVTMTLYANSLVEAGAKVAFPPEIIEMPLGRVISNHGLQQLRATESEKERFVTFYFNGLRDHAFSGEERIIVPSPKVKTYDLKPEMSAKALTESVLNYMRTRHEYSFILINFPNPDMVGHTGNIKPAVTACEVVDECLGHLESFISANNGILLITADHGNAEEMINLHTGGVDTEHSANPVPFIAVSKQFLGKPTMLTSGILADIGPTVLSLLDIPVPNTMTGKNLLGSIWRR</sequence>
<comment type="subunit">
    <text evidence="10">Monomer.</text>
</comment>
<gene>
    <name evidence="10" type="primary">gpmI</name>
    <name evidence="16" type="ORF">A2112_02590</name>
</gene>
<dbReference type="EMBL" id="MGFK01000029">
    <property type="protein sequence ID" value="OGM03834.1"/>
    <property type="molecule type" value="Genomic_DNA"/>
</dbReference>
<keyword evidence="8 13" id="KW-0464">Manganese</keyword>
<comment type="cofactor">
    <cofactor evidence="2">
        <name>Mn(2+)</name>
        <dbReference type="ChEBI" id="CHEBI:29035"/>
    </cofactor>
</comment>
<keyword evidence="9 10" id="KW-0413">Isomerase</keyword>
<feature type="binding site" evidence="13">
    <location>
        <position position="480"/>
    </location>
    <ligand>
        <name>Mn(2+)</name>
        <dbReference type="ChEBI" id="CHEBI:29035"/>
        <label>2</label>
    </ligand>
</feature>
<evidence type="ECO:0000256" key="12">
    <source>
        <dbReference type="PIRSR" id="PIRSR001492-2"/>
    </source>
</evidence>
<name>A0A1F7WLV6_9BACT</name>
<dbReference type="InterPro" id="IPR017850">
    <property type="entry name" value="Alkaline_phosphatase_core_sf"/>
</dbReference>
<dbReference type="Proteomes" id="UP000177091">
    <property type="component" value="Unassembled WGS sequence"/>
</dbReference>
<evidence type="ECO:0000256" key="5">
    <source>
        <dbReference type="ARBA" id="ARBA00008819"/>
    </source>
</evidence>
<protein>
    <recommendedName>
        <fullName evidence="10 11">2,3-bisphosphoglycerate-independent phosphoglycerate mutase</fullName>
        <shortName evidence="10">BPG-independent PGAM</shortName>
        <shortName evidence="10">Phosphoglyceromutase</shortName>
        <shortName evidence="10">iPGM</shortName>
        <ecNumber evidence="10 11">5.4.2.12</ecNumber>
    </recommendedName>
</protein>
<keyword evidence="6 13" id="KW-0479">Metal-binding</keyword>
<dbReference type="CDD" id="cd16010">
    <property type="entry name" value="iPGM"/>
    <property type="match status" value="1"/>
</dbReference>
<dbReference type="FunFam" id="3.40.1450.10:FF:000002">
    <property type="entry name" value="2,3-bisphosphoglycerate-independent phosphoglycerate mutase"/>
    <property type="match status" value="1"/>
</dbReference>